<dbReference type="EMBL" id="BMQL01000005">
    <property type="protein sequence ID" value="GGR02055.1"/>
    <property type="molecule type" value="Genomic_DNA"/>
</dbReference>
<gene>
    <name evidence="2" type="ORF">GCM10008957_13690</name>
</gene>
<name>A0A918C2I5_9DEIO</name>
<organism evidence="2 3">
    <name type="scientific">Deinococcus ruber</name>
    <dbReference type="NCBI Taxonomy" id="1848197"/>
    <lineage>
        <taxon>Bacteria</taxon>
        <taxon>Thermotogati</taxon>
        <taxon>Deinococcota</taxon>
        <taxon>Deinococci</taxon>
        <taxon>Deinococcales</taxon>
        <taxon>Deinococcaceae</taxon>
        <taxon>Deinococcus</taxon>
    </lineage>
</organism>
<dbReference type="RefSeq" id="WP_189088789.1">
    <property type="nucleotide sequence ID" value="NZ_BMQL01000005.1"/>
</dbReference>
<reference evidence="2" key="1">
    <citation type="journal article" date="2014" name="Int. J. Syst. Evol. Microbiol.">
        <title>Complete genome sequence of Corynebacterium casei LMG S-19264T (=DSM 44701T), isolated from a smear-ripened cheese.</title>
        <authorList>
            <consortium name="US DOE Joint Genome Institute (JGI-PGF)"/>
            <person name="Walter F."/>
            <person name="Albersmeier A."/>
            <person name="Kalinowski J."/>
            <person name="Ruckert C."/>
        </authorList>
    </citation>
    <scope>NUCLEOTIDE SEQUENCE</scope>
    <source>
        <strain evidence="2">JCM 31311</strain>
    </source>
</reference>
<dbReference type="Proteomes" id="UP000603865">
    <property type="component" value="Unassembled WGS sequence"/>
</dbReference>
<sequence length="269" mass="28556">MSQPSEAVVLHDLNNGVLTLTMNRPASLNSANDALLLTLTQMIREAGNTPEVRVVVLTGAGRGFCAGADLSQMAGDQSSPTRFSEHLEHTFNPLIRAIAECPRPVISAVNGVAAGAGASLALAGDIRLWSSAASAVQIFSNIGLVPDSGATWMLPRSVGYARAFELMAFAEKVTPEAALNMGLCEHVFAESNFAADVQAYAERLAARPLSALTLTKQALRQGLNGTLNDALLTEARLQDMAGQSWEHREGVTAFLQKRAADFLTPKKPE</sequence>
<comment type="similarity">
    <text evidence="1">Belongs to the enoyl-CoA hydratase/isomerase family.</text>
</comment>
<protein>
    <submittedName>
        <fullName evidence="2">Enoyl-CoA hydratase</fullName>
    </submittedName>
</protein>
<evidence type="ECO:0000313" key="3">
    <source>
        <dbReference type="Proteomes" id="UP000603865"/>
    </source>
</evidence>
<proteinExistence type="inferred from homology"/>
<reference evidence="2" key="2">
    <citation type="submission" date="2020-09" db="EMBL/GenBank/DDBJ databases">
        <authorList>
            <person name="Sun Q."/>
            <person name="Ohkuma M."/>
        </authorList>
    </citation>
    <scope>NUCLEOTIDE SEQUENCE</scope>
    <source>
        <strain evidence="2">JCM 31311</strain>
    </source>
</reference>
<dbReference type="PANTHER" id="PTHR43459">
    <property type="entry name" value="ENOYL-COA HYDRATASE"/>
    <property type="match status" value="1"/>
</dbReference>
<dbReference type="InterPro" id="IPR014748">
    <property type="entry name" value="Enoyl-CoA_hydra_C"/>
</dbReference>
<dbReference type="AlphaFoldDB" id="A0A918C2I5"/>
<comment type="caution">
    <text evidence="2">The sequence shown here is derived from an EMBL/GenBank/DDBJ whole genome shotgun (WGS) entry which is preliminary data.</text>
</comment>
<keyword evidence="3" id="KW-1185">Reference proteome</keyword>
<evidence type="ECO:0000313" key="2">
    <source>
        <dbReference type="EMBL" id="GGR02055.1"/>
    </source>
</evidence>
<dbReference type="Pfam" id="PF00378">
    <property type="entry name" value="ECH_1"/>
    <property type="match status" value="1"/>
</dbReference>
<dbReference type="Gene3D" id="3.90.226.10">
    <property type="entry name" value="2-enoyl-CoA Hydratase, Chain A, domain 1"/>
    <property type="match status" value="1"/>
</dbReference>
<dbReference type="GO" id="GO:0003824">
    <property type="term" value="F:catalytic activity"/>
    <property type="evidence" value="ECO:0007669"/>
    <property type="project" value="UniProtKB-ARBA"/>
</dbReference>
<evidence type="ECO:0000256" key="1">
    <source>
        <dbReference type="ARBA" id="ARBA00005254"/>
    </source>
</evidence>
<dbReference type="Gene3D" id="1.10.12.10">
    <property type="entry name" value="Lyase 2-enoyl-coa Hydratase, Chain A, domain 2"/>
    <property type="match status" value="1"/>
</dbReference>
<dbReference type="InterPro" id="IPR001753">
    <property type="entry name" value="Enoyl-CoA_hydra/iso"/>
</dbReference>
<accession>A0A918C2I5</accession>
<dbReference type="CDD" id="cd06558">
    <property type="entry name" value="crotonase-like"/>
    <property type="match status" value="1"/>
</dbReference>
<dbReference type="PANTHER" id="PTHR43459:SF1">
    <property type="entry name" value="EG:BACN32G11.4 PROTEIN"/>
    <property type="match status" value="1"/>
</dbReference>
<dbReference type="SUPFAM" id="SSF52096">
    <property type="entry name" value="ClpP/crotonase"/>
    <property type="match status" value="1"/>
</dbReference>
<dbReference type="InterPro" id="IPR029045">
    <property type="entry name" value="ClpP/crotonase-like_dom_sf"/>
</dbReference>